<reference evidence="2" key="1">
    <citation type="submission" date="2022-03" db="EMBL/GenBank/DDBJ databases">
        <title>Draft genome sequence of Aduncisulcus paluster, a free-living microaerophilic Fornicata.</title>
        <authorList>
            <person name="Yuyama I."/>
            <person name="Kume K."/>
            <person name="Tamura T."/>
            <person name="Inagaki Y."/>
            <person name="Hashimoto T."/>
        </authorList>
    </citation>
    <scope>NUCLEOTIDE SEQUENCE</scope>
    <source>
        <strain evidence="2">NY0171</strain>
    </source>
</reference>
<feature type="non-terminal residue" evidence="2">
    <location>
        <position position="332"/>
    </location>
</feature>
<organism evidence="2 3">
    <name type="scientific">Aduncisulcus paluster</name>
    <dbReference type="NCBI Taxonomy" id="2918883"/>
    <lineage>
        <taxon>Eukaryota</taxon>
        <taxon>Metamonada</taxon>
        <taxon>Carpediemonas-like organisms</taxon>
        <taxon>Aduncisulcus</taxon>
    </lineage>
</organism>
<feature type="region of interest" description="Disordered" evidence="1">
    <location>
        <begin position="206"/>
        <end position="225"/>
    </location>
</feature>
<proteinExistence type="predicted"/>
<evidence type="ECO:0000313" key="3">
    <source>
        <dbReference type="Proteomes" id="UP001057375"/>
    </source>
</evidence>
<dbReference type="Proteomes" id="UP001057375">
    <property type="component" value="Unassembled WGS sequence"/>
</dbReference>
<accession>A0ABQ5KEG7</accession>
<sequence>MSHPKLSHILFGTEYVDQFHSSDSFLVLSSSSHHLPYLLCIISVISSIRILDPSFYFLTQLSNPHSYQDTALEFWCTIPGSSERQQDIMRGVHKQHLSLLDLSKLTIDASPISSSPISSSTFFPTLLESFCSTSHIPKPFLHSSLSSAVTLCAVMSVLNLDYYIRQHLTTSYKWAHKLSSKYLEEVRYREDMTHTYAHRTPVIHRQHSAMHKRKKHPQSSRYRSSHRDIMGISGDNCIITDDDDVYYSKTDHSIVTMEMFLHSLSSVIPAMTICPVEEAIARGSPLFPLSPLSPSPFSHTHAFYNSQHVPRFHLLGLARNDSLSKKREEDGR</sequence>
<gene>
    <name evidence="2" type="ORF">ADUPG1_014249</name>
</gene>
<name>A0ABQ5KEG7_9EUKA</name>
<keyword evidence="3" id="KW-1185">Reference proteome</keyword>
<evidence type="ECO:0000256" key="1">
    <source>
        <dbReference type="SAM" id="MobiDB-lite"/>
    </source>
</evidence>
<dbReference type="EMBL" id="BQXS01013862">
    <property type="protein sequence ID" value="GKT29863.1"/>
    <property type="molecule type" value="Genomic_DNA"/>
</dbReference>
<comment type="caution">
    <text evidence="2">The sequence shown here is derived from an EMBL/GenBank/DDBJ whole genome shotgun (WGS) entry which is preliminary data.</text>
</comment>
<feature type="compositionally biased region" description="Basic residues" evidence="1">
    <location>
        <begin position="206"/>
        <end position="218"/>
    </location>
</feature>
<protein>
    <submittedName>
        <fullName evidence="2">Uncharacterized protein</fullName>
    </submittedName>
</protein>
<evidence type="ECO:0000313" key="2">
    <source>
        <dbReference type="EMBL" id="GKT29863.1"/>
    </source>
</evidence>